<name>A0A1D2MLE8_ORCCI</name>
<feature type="compositionally biased region" description="Low complexity" evidence="2">
    <location>
        <begin position="556"/>
        <end position="569"/>
    </location>
</feature>
<dbReference type="GO" id="GO:0008270">
    <property type="term" value="F:zinc ion binding"/>
    <property type="evidence" value="ECO:0007669"/>
    <property type="project" value="InterPro"/>
</dbReference>
<proteinExistence type="predicted"/>
<keyword evidence="1" id="KW-0175">Coiled coil</keyword>
<dbReference type="InterPro" id="IPR003604">
    <property type="entry name" value="Matrin/U1-like-C_Znf_C2H2"/>
</dbReference>
<feature type="compositionally biased region" description="Basic and acidic residues" evidence="2">
    <location>
        <begin position="164"/>
        <end position="192"/>
    </location>
</feature>
<evidence type="ECO:0000313" key="5">
    <source>
        <dbReference type="Proteomes" id="UP000094527"/>
    </source>
</evidence>
<dbReference type="InterPro" id="IPR026811">
    <property type="entry name" value="CIZ1"/>
</dbReference>
<feature type="region of interest" description="Disordered" evidence="2">
    <location>
        <begin position="1"/>
        <end position="36"/>
    </location>
</feature>
<evidence type="ECO:0000256" key="1">
    <source>
        <dbReference type="SAM" id="Coils"/>
    </source>
</evidence>
<dbReference type="SUPFAM" id="SSF57667">
    <property type="entry name" value="beta-beta-alpha zinc fingers"/>
    <property type="match status" value="1"/>
</dbReference>
<organism evidence="4 5">
    <name type="scientific">Orchesella cincta</name>
    <name type="common">Springtail</name>
    <name type="synonym">Podura cincta</name>
    <dbReference type="NCBI Taxonomy" id="48709"/>
    <lineage>
        <taxon>Eukaryota</taxon>
        <taxon>Metazoa</taxon>
        <taxon>Ecdysozoa</taxon>
        <taxon>Arthropoda</taxon>
        <taxon>Hexapoda</taxon>
        <taxon>Collembola</taxon>
        <taxon>Entomobryomorpha</taxon>
        <taxon>Entomobryoidea</taxon>
        <taxon>Orchesellidae</taxon>
        <taxon>Orchesellinae</taxon>
        <taxon>Orchesella</taxon>
    </lineage>
</organism>
<dbReference type="PANTHER" id="PTHR15491">
    <property type="match status" value="1"/>
</dbReference>
<dbReference type="STRING" id="48709.A0A1D2MLE8"/>
<dbReference type="PROSITE" id="PS00028">
    <property type="entry name" value="ZINC_FINGER_C2H2_1"/>
    <property type="match status" value="1"/>
</dbReference>
<gene>
    <name evidence="4" type="ORF">Ocin01_12816</name>
</gene>
<feature type="coiled-coil region" evidence="1">
    <location>
        <begin position="483"/>
        <end position="519"/>
    </location>
</feature>
<dbReference type="AlphaFoldDB" id="A0A1D2MLE8"/>
<dbReference type="EMBL" id="LJIJ01000900">
    <property type="protein sequence ID" value="ODM93866.1"/>
    <property type="molecule type" value="Genomic_DNA"/>
</dbReference>
<reference evidence="4 5" key="1">
    <citation type="journal article" date="2016" name="Genome Biol. Evol.">
        <title>Gene Family Evolution Reflects Adaptation to Soil Environmental Stressors in the Genome of the Collembolan Orchesella cincta.</title>
        <authorList>
            <person name="Faddeeva-Vakhrusheva A."/>
            <person name="Derks M.F."/>
            <person name="Anvar S.Y."/>
            <person name="Agamennone V."/>
            <person name="Suring W."/>
            <person name="Smit S."/>
            <person name="van Straalen N.M."/>
            <person name="Roelofs D."/>
        </authorList>
    </citation>
    <scope>NUCLEOTIDE SEQUENCE [LARGE SCALE GENOMIC DNA]</scope>
    <source>
        <tissue evidence="4">Mixed pool</tissue>
    </source>
</reference>
<dbReference type="OrthoDB" id="6378952at2759"/>
<feature type="compositionally biased region" description="Low complexity" evidence="2">
    <location>
        <begin position="1"/>
        <end position="17"/>
    </location>
</feature>
<evidence type="ECO:0000259" key="3">
    <source>
        <dbReference type="PROSITE" id="PS00028"/>
    </source>
</evidence>
<keyword evidence="5" id="KW-1185">Reference proteome</keyword>
<accession>A0A1D2MLE8</accession>
<feature type="region of interest" description="Disordered" evidence="2">
    <location>
        <begin position="164"/>
        <end position="205"/>
    </location>
</feature>
<dbReference type="PANTHER" id="PTHR15491:SF9">
    <property type="entry name" value="CIP1-INTERACTING ZINC FINGER PROTEIN"/>
    <property type="match status" value="1"/>
</dbReference>
<dbReference type="Pfam" id="PF12874">
    <property type="entry name" value="zf-met"/>
    <property type="match status" value="1"/>
</dbReference>
<feature type="compositionally biased region" description="Polar residues" evidence="2">
    <location>
        <begin position="98"/>
        <end position="130"/>
    </location>
</feature>
<protein>
    <recommendedName>
        <fullName evidence="3">C2H2-type domain-containing protein</fullName>
    </recommendedName>
</protein>
<dbReference type="OMA" id="RAHCKGK"/>
<feature type="domain" description="C2H2-type" evidence="3">
    <location>
        <begin position="216"/>
        <end position="238"/>
    </location>
</feature>
<dbReference type="GO" id="GO:0005634">
    <property type="term" value="C:nucleus"/>
    <property type="evidence" value="ECO:0007669"/>
    <property type="project" value="TreeGrafter"/>
</dbReference>
<feature type="compositionally biased region" description="Basic and acidic residues" evidence="2">
    <location>
        <begin position="526"/>
        <end position="549"/>
    </location>
</feature>
<comment type="caution">
    <text evidence="4">The sequence shown here is derived from an EMBL/GenBank/DDBJ whole genome shotgun (WGS) entry which is preliminary data.</text>
</comment>
<feature type="compositionally biased region" description="Basic and acidic residues" evidence="2">
    <location>
        <begin position="134"/>
        <end position="143"/>
    </location>
</feature>
<evidence type="ECO:0000256" key="2">
    <source>
        <dbReference type="SAM" id="MobiDB-lite"/>
    </source>
</evidence>
<dbReference type="InterPro" id="IPR036236">
    <property type="entry name" value="Znf_C2H2_sf"/>
</dbReference>
<evidence type="ECO:0000313" key="4">
    <source>
        <dbReference type="EMBL" id="ODM93866.1"/>
    </source>
</evidence>
<dbReference type="InterPro" id="IPR013087">
    <property type="entry name" value="Znf_C2H2_type"/>
</dbReference>
<sequence>MNRRSGGFNNNNNNNNRGAGGWRQGQGQTNQHQGDGMMGGNMGMVQSQNPFAAAVMNQQKPMQVIVGNLPGLNPAAFGQQVLPAYGQGVGEQNMGMFGQQTQHGSSNRYGRDFNNSSDRGRSQRNPNQKVSLVRRNEANDRGRVAASRGVAKKRYKYITAKGEEKDGVKTDEAKDKPAENGEVNAEDKKDGAEGEAADGEPKPSKYDEFPVELLVCKICKKSMSDGPSFESHLTGKAHLTLLKILEEKFTKRAELLMNESKMCEDEIAVEKDRQRRAGKGGHGGKGNKNHCKMCDCNYTVNWGTHKQSVWHRVLKEFLHPNCRFCKSQFVHRRDWIEHLFSTGHLKKLLQLKEEGQIVTDQETTSQEELFAVHIEINKDERPLNIVNIHTLGGRVPLTDDVKDMLQGEKGELVLPEGEIPIPDKFDESVAVGEDAIVVVGGSCCKVCRIYINAGEEGAHCKGRQHFDSYVEYLRRVVKLREQKVADEKKAQEEVERKAKAEAEAAAKALEAEAAAKVAAEAAKAAGSEEKMDTGKEETKEVAKEAEETKPAGTGSQQQQTPVRTPQTRVDANMRGARGGPARGGRGGARGSPRGGRWSRSMVKCAAQDVT</sequence>
<dbReference type="Proteomes" id="UP000094527">
    <property type="component" value="Unassembled WGS sequence"/>
</dbReference>
<feature type="region of interest" description="Disordered" evidence="2">
    <location>
        <begin position="93"/>
        <end position="147"/>
    </location>
</feature>
<dbReference type="GO" id="GO:0003676">
    <property type="term" value="F:nucleic acid binding"/>
    <property type="evidence" value="ECO:0007669"/>
    <property type="project" value="InterPro"/>
</dbReference>
<feature type="region of interest" description="Disordered" evidence="2">
    <location>
        <begin position="524"/>
        <end position="610"/>
    </location>
</feature>
<dbReference type="SMART" id="SM00451">
    <property type="entry name" value="ZnF_U1"/>
    <property type="match status" value="3"/>
</dbReference>
<feature type="compositionally biased region" description="Gly residues" evidence="2">
    <location>
        <begin position="576"/>
        <end position="593"/>
    </location>
</feature>